<dbReference type="AlphaFoldDB" id="A0A835I2P2"/>
<comment type="caution">
    <text evidence="4">The sequence shown here is derived from an EMBL/GenBank/DDBJ whole genome shotgun (WGS) entry which is preliminary data.</text>
</comment>
<evidence type="ECO:0000313" key="5">
    <source>
        <dbReference type="Proteomes" id="UP000631114"/>
    </source>
</evidence>
<sequence>MIPKGLYEAKKLRTLLLLSPRSDFREAPKNIFSSFPYLRVLSLSGCGIELLPASIRHLTCLRYLDLSYTFIKRLPEDLCDLFQLQNLNLLGCCNITALPRMMRIMTQLRHLNIKGCKSLTWMPARIGDLIELQTLPIFIVGQDAERSLEELQLLKLQGELEIKHLENVKNTWEAAEIKLKEKQFIELLGLSWGEDDLDWNVRKENKSESLLFHMMNKISPSVRPSEKKDCNISCGGNVEELLECLQPNTNLKMLLLNGYPGKRFPCWMGNLQLPNLIELVLFDCRKCEHLPGLGQLPLLKTLYMHGMYAVKHIRFEFYGNNPYRPFPSLKELTLIDFPNLEDWLCMVSKEAFPSLVKLTVKKCPKLKTMPWFPSLQCLELQNCNQVILRFASELSSLCSLVVDVVPDLMCLPEQLLGNNPDLKSLTISSCPHLQSLPASLGRLVALKSLVIRWCEELTSFPKELWNLVSLESMEISECHSITSFPEDGVEGLGALRNLSIENCNSLKCLPMVMRSLKALEHLTIMYCPKLASFPVDMQHLTTLRSLNILSCPELTCLPEELQHVTTLQNLEIRSSPGLISLPEWVENLVSLRSLAISDCHNLSYLPEGLQRLSALQHLSIQECPSLEKRCERIRGEDWKKISHIPHIYIGSLGLAQQDIASSSLN</sequence>
<feature type="domain" description="Disease resistance R13L4/SHOC-2-like LRR" evidence="2">
    <location>
        <begin position="32"/>
        <end position="181"/>
    </location>
</feature>
<dbReference type="SUPFAM" id="SSF52047">
    <property type="entry name" value="RNI-like"/>
    <property type="match status" value="2"/>
</dbReference>
<dbReference type="PANTHER" id="PTHR47186:SF3">
    <property type="entry name" value="OS09G0267800 PROTEIN"/>
    <property type="match status" value="1"/>
</dbReference>
<keyword evidence="5" id="KW-1185">Reference proteome</keyword>
<feature type="domain" description="Disease resistance R13L4/SHOC-2-like LRR" evidence="2">
    <location>
        <begin position="425"/>
        <end position="621"/>
    </location>
</feature>
<protein>
    <submittedName>
        <fullName evidence="4">Uncharacterized protein</fullName>
    </submittedName>
</protein>
<dbReference type="Pfam" id="PF25019">
    <property type="entry name" value="LRR_R13L1-DRL21"/>
    <property type="match status" value="1"/>
</dbReference>
<feature type="domain" description="R13L1/DRL21-like LRR repeat region" evidence="3">
    <location>
        <begin position="237"/>
        <end position="307"/>
    </location>
</feature>
<evidence type="ECO:0000256" key="1">
    <source>
        <dbReference type="ARBA" id="ARBA00022737"/>
    </source>
</evidence>
<dbReference type="EMBL" id="JADFTS010000004">
    <property type="protein sequence ID" value="KAF9608577.1"/>
    <property type="molecule type" value="Genomic_DNA"/>
</dbReference>
<dbReference type="Pfam" id="PF23598">
    <property type="entry name" value="LRR_14"/>
    <property type="match status" value="2"/>
</dbReference>
<evidence type="ECO:0000313" key="4">
    <source>
        <dbReference type="EMBL" id="KAF9608577.1"/>
    </source>
</evidence>
<gene>
    <name evidence="4" type="ORF">IFM89_010009</name>
</gene>
<name>A0A835I2P2_9MAGN</name>
<proteinExistence type="predicted"/>
<evidence type="ECO:0000259" key="2">
    <source>
        <dbReference type="Pfam" id="PF23598"/>
    </source>
</evidence>
<keyword evidence="1" id="KW-0677">Repeat</keyword>
<dbReference type="PANTHER" id="PTHR47186">
    <property type="entry name" value="LEUCINE-RICH REPEAT-CONTAINING PROTEIN 57"/>
    <property type="match status" value="1"/>
</dbReference>
<dbReference type="InterPro" id="IPR032675">
    <property type="entry name" value="LRR_dom_sf"/>
</dbReference>
<accession>A0A835I2P2</accession>
<dbReference type="Proteomes" id="UP000631114">
    <property type="component" value="Unassembled WGS sequence"/>
</dbReference>
<dbReference type="OrthoDB" id="1935327at2759"/>
<dbReference type="Gene3D" id="3.80.10.10">
    <property type="entry name" value="Ribonuclease Inhibitor"/>
    <property type="match status" value="4"/>
</dbReference>
<dbReference type="InterPro" id="IPR055414">
    <property type="entry name" value="LRR_R13L4/SHOC2-like"/>
</dbReference>
<reference evidence="4 5" key="1">
    <citation type="submission" date="2020-10" db="EMBL/GenBank/DDBJ databases">
        <title>The Coptis chinensis genome and diversification of protoberbering-type alkaloids.</title>
        <authorList>
            <person name="Wang B."/>
            <person name="Shu S."/>
            <person name="Song C."/>
            <person name="Liu Y."/>
        </authorList>
    </citation>
    <scope>NUCLEOTIDE SEQUENCE [LARGE SCALE GENOMIC DNA]</scope>
    <source>
        <strain evidence="4">HL-2020</strain>
        <tissue evidence="4">Leaf</tissue>
    </source>
</reference>
<evidence type="ECO:0000259" key="3">
    <source>
        <dbReference type="Pfam" id="PF25019"/>
    </source>
</evidence>
<organism evidence="4 5">
    <name type="scientific">Coptis chinensis</name>
    <dbReference type="NCBI Taxonomy" id="261450"/>
    <lineage>
        <taxon>Eukaryota</taxon>
        <taxon>Viridiplantae</taxon>
        <taxon>Streptophyta</taxon>
        <taxon>Embryophyta</taxon>
        <taxon>Tracheophyta</taxon>
        <taxon>Spermatophyta</taxon>
        <taxon>Magnoliopsida</taxon>
        <taxon>Ranunculales</taxon>
        <taxon>Ranunculaceae</taxon>
        <taxon>Coptidoideae</taxon>
        <taxon>Coptis</taxon>
    </lineage>
</organism>
<dbReference type="InterPro" id="IPR056789">
    <property type="entry name" value="LRR_R13L1-DRL21"/>
</dbReference>